<proteinExistence type="predicted"/>
<organism evidence="1">
    <name type="scientific">Podoviridae sp. cttxo15</name>
    <dbReference type="NCBI Taxonomy" id="2826584"/>
    <lineage>
        <taxon>Viruses</taxon>
        <taxon>Duplodnaviria</taxon>
        <taxon>Heunggongvirae</taxon>
        <taxon>Uroviricota</taxon>
        <taxon>Caudoviricetes</taxon>
    </lineage>
</organism>
<sequence>MESPSLQTISESSGTIEENIKLVQVGVLSCKIRAMFEDFLKDKVKIIRKKTDFSGGLAGETQEIIAEEKCRKTSPNQRDFQQIQHQQINKQIWKIYLKADSQFQD</sequence>
<protein>
    <submittedName>
        <fullName evidence="1">Uncharacterized protein</fullName>
    </submittedName>
</protein>
<evidence type="ECO:0000313" key="1">
    <source>
        <dbReference type="EMBL" id="DAD88536.1"/>
    </source>
</evidence>
<name>A0A8S5N224_9CAUD</name>
<reference evidence="1" key="1">
    <citation type="journal article" date="2021" name="Proc. Natl. Acad. Sci. U.S.A.">
        <title>A Catalog of Tens of Thousands of Viruses from Human Metagenomes Reveals Hidden Associations with Chronic Diseases.</title>
        <authorList>
            <person name="Tisza M.J."/>
            <person name="Buck C.B."/>
        </authorList>
    </citation>
    <scope>NUCLEOTIDE SEQUENCE</scope>
    <source>
        <strain evidence="1">Cttxo15</strain>
    </source>
</reference>
<dbReference type="EMBL" id="BK015041">
    <property type="protein sequence ID" value="DAD88536.1"/>
    <property type="molecule type" value="Genomic_DNA"/>
</dbReference>
<accession>A0A8S5N224</accession>